<organism evidence="1 2">
    <name type="scientific">Arctium lappa</name>
    <name type="common">Greater burdock</name>
    <name type="synonym">Lappa major</name>
    <dbReference type="NCBI Taxonomy" id="4217"/>
    <lineage>
        <taxon>Eukaryota</taxon>
        <taxon>Viridiplantae</taxon>
        <taxon>Streptophyta</taxon>
        <taxon>Embryophyta</taxon>
        <taxon>Tracheophyta</taxon>
        <taxon>Spermatophyta</taxon>
        <taxon>Magnoliopsida</taxon>
        <taxon>eudicotyledons</taxon>
        <taxon>Gunneridae</taxon>
        <taxon>Pentapetalae</taxon>
        <taxon>asterids</taxon>
        <taxon>campanulids</taxon>
        <taxon>Asterales</taxon>
        <taxon>Asteraceae</taxon>
        <taxon>Carduoideae</taxon>
        <taxon>Cardueae</taxon>
        <taxon>Arctiinae</taxon>
        <taxon>Arctium</taxon>
    </lineage>
</organism>
<evidence type="ECO:0000313" key="1">
    <source>
        <dbReference type="EMBL" id="KAI3693453.1"/>
    </source>
</evidence>
<comment type="caution">
    <text evidence="1">The sequence shown here is derived from an EMBL/GenBank/DDBJ whole genome shotgun (WGS) entry which is preliminary data.</text>
</comment>
<protein>
    <submittedName>
        <fullName evidence="1">Uncharacterized protein</fullName>
    </submittedName>
</protein>
<accession>A0ACB8Z7X7</accession>
<proteinExistence type="predicted"/>
<name>A0ACB8Z7X7_ARCLA</name>
<keyword evidence="2" id="KW-1185">Reference proteome</keyword>
<gene>
    <name evidence="1" type="ORF">L6452_33288</name>
</gene>
<reference evidence="2" key="1">
    <citation type="journal article" date="2022" name="Mol. Ecol. Resour.">
        <title>The genomes of chicory, endive, great burdock and yacon provide insights into Asteraceae palaeo-polyploidization history and plant inulin production.</title>
        <authorList>
            <person name="Fan W."/>
            <person name="Wang S."/>
            <person name="Wang H."/>
            <person name="Wang A."/>
            <person name="Jiang F."/>
            <person name="Liu H."/>
            <person name="Zhao H."/>
            <person name="Xu D."/>
            <person name="Zhang Y."/>
        </authorList>
    </citation>
    <scope>NUCLEOTIDE SEQUENCE [LARGE SCALE GENOMIC DNA]</scope>
    <source>
        <strain evidence="2">cv. Niubang</strain>
    </source>
</reference>
<dbReference type="EMBL" id="CM042057">
    <property type="protein sequence ID" value="KAI3693453.1"/>
    <property type="molecule type" value="Genomic_DNA"/>
</dbReference>
<evidence type="ECO:0000313" key="2">
    <source>
        <dbReference type="Proteomes" id="UP001055879"/>
    </source>
</evidence>
<sequence length="201" mass="23369">MFVMEEFDQHFVSHVFIFVHYMTMKQTNTFILSSLLIILLASYKTNADVRYDNEFLDAHNQARRRAGMPPFTYDQTLAKYARNYALSHANDCALKHSNGPYGENLFWGSPEGSGWKWTPKDAVYAWVREHKNYDKKKNSCLPGKKCGHYTQIMWRDTKKVGCALSYCNNKSTYVACEYYPPGNFEGLSPFKRHDPIIYGEI</sequence>
<dbReference type="Proteomes" id="UP001055879">
    <property type="component" value="Linkage Group LG11"/>
</dbReference>
<reference evidence="1 2" key="2">
    <citation type="journal article" date="2022" name="Mol. Ecol. Resour.">
        <title>The genomes of chicory, endive, great burdock and yacon provide insights into Asteraceae paleo-polyploidization history and plant inulin production.</title>
        <authorList>
            <person name="Fan W."/>
            <person name="Wang S."/>
            <person name="Wang H."/>
            <person name="Wang A."/>
            <person name="Jiang F."/>
            <person name="Liu H."/>
            <person name="Zhao H."/>
            <person name="Xu D."/>
            <person name="Zhang Y."/>
        </authorList>
    </citation>
    <scope>NUCLEOTIDE SEQUENCE [LARGE SCALE GENOMIC DNA]</scope>
    <source>
        <strain evidence="2">cv. Niubang</strain>
    </source>
</reference>